<evidence type="ECO:0000256" key="1">
    <source>
        <dbReference type="SAM" id="MobiDB-lite"/>
    </source>
</evidence>
<dbReference type="EMBL" id="BMUL01000009">
    <property type="protein sequence ID" value="GHA91280.1"/>
    <property type="molecule type" value="Genomic_DNA"/>
</dbReference>
<dbReference type="Pfam" id="PF09995">
    <property type="entry name" value="MPAB_Lcp_cat"/>
    <property type="match status" value="1"/>
</dbReference>
<dbReference type="InterPro" id="IPR018713">
    <property type="entry name" value="MPAB/Lcp_cat_dom"/>
</dbReference>
<evidence type="ECO:0000313" key="4">
    <source>
        <dbReference type="Proteomes" id="UP000644020"/>
    </source>
</evidence>
<dbReference type="Proteomes" id="UP000644020">
    <property type="component" value="Unassembled WGS sequence"/>
</dbReference>
<feature type="domain" description="ER-bound oxygenase mpaB/mpaB'/Rubber oxygenase catalytic" evidence="2">
    <location>
        <begin position="162"/>
        <end position="379"/>
    </location>
</feature>
<evidence type="ECO:0000313" key="3">
    <source>
        <dbReference type="EMBL" id="GHA91280.1"/>
    </source>
</evidence>
<reference evidence="3" key="1">
    <citation type="journal article" date="2014" name="Int. J. Syst. Evol. Microbiol.">
        <title>Complete genome sequence of Corynebacterium casei LMG S-19264T (=DSM 44701T), isolated from a smear-ripened cheese.</title>
        <authorList>
            <consortium name="US DOE Joint Genome Institute (JGI-PGF)"/>
            <person name="Walter F."/>
            <person name="Albersmeier A."/>
            <person name="Kalinowski J."/>
            <person name="Ruckert C."/>
        </authorList>
    </citation>
    <scope>NUCLEOTIDE SEQUENCE</scope>
    <source>
        <strain evidence="3">JCM 4518</strain>
    </source>
</reference>
<feature type="region of interest" description="Disordered" evidence="1">
    <location>
        <begin position="1"/>
        <end position="24"/>
    </location>
</feature>
<dbReference type="GO" id="GO:0016491">
    <property type="term" value="F:oxidoreductase activity"/>
    <property type="evidence" value="ECO:0007669"/>
    <property type="project" value="InterPro"/>
</dbReference>
<accession>A0A918WB03</accession>
<evidence type="ECO:0000259" key="2">
    <source>
        <dbReference type="Pfam" id="PF09995"/>
    </source>
</evidence>
<proteinExistence type="predicted"/>
<reference evidence="3" key="2">
    <citation type="submission" date="2020-09" db="EMBL/GenBank/DDBJ databases">
        <authorList>
            <person name="Sun Q."/>
            <person name="Ohkuma M."/>
        </authorList>
    </citation>
    <scope>NUCLEOTIDE SEQUENCE</scope>
    <source>
        <strain evidence="3">JCM 4518</strain>
    </source>
</reference>
<keyword evidence="4" id="KW-1185">Reference proteome</keyword>
<organism evidence="3 4">
    <name type="scientific">Streptomyces termitum</name>
    <dbReference type="NCBI Taxonomy" id="67368"/>
    <lineage>
        <taxon>Bacteria</taxon>
        <taxon>Bacillati</taxon>
        <taxon>Actinomycetota</taxon>
        <taxon>Actinomycetes</taxon>
        <taxon>Kitasatosporales</taxon>
        <taxon>Streptomycetaceae</taxon>
        <taxon>Streptomyces</taxon>
    </lineage>
</organism>
<sequence>MTRNREATTPGTDENPPPPYPSSFREAEARGRRIARPLLLLTGLGGDVDEALMARLGAARRRGDALGAALAAATLLPAGDPHRVTRARIGTALRAAPGLPPDLPPALRAFLEHATAVPGWVDRDRIERGAAAYRRLGRTSADVLTLLSLVGGYRFGGPADLLVRTGGLTGDTTLRRLGETSAWAHAVTRPGGLLPGAEGWRLTVHVRAMHALVNARFAPGWDTARWGLPINQADQAATLGLFDATLILGSRVLGAPLTRRDRDDLMHLWRYVGLLMGVDPEWLTDAERVRHRLNHHILLAAAGQTQAGRDLARLTVDAQAQRRFGHADPTVERLHQRYERARQLSLLTVFMGPTGMRELGLRPRLPWALPLSLAANTVRHRLLGALPGGRARREAYGARAQERHLASLFPDGPAAVAHLPEPG</sequence>
<dbReference type="PANTHER" id="PTHR37539:SF1">
    <property type="entry name" value="ER-BOUND OXYGENASE MPAB_MPAB'_RUBBER OXYGENASE CATALYTIC DOMAIN-CONTAINING PROTEIN"/>
    <property type="match status" value="1"/>
</dbReference>
<dbReference type="AlphaFoldDB" id="A0A918WB03"/>
<name>A0A918WB03_9ACTN</name>
<protein>
    <recommendedName>
        <fullName evidence="2">ER-bound oxygenase mpaB/mpaB'/Rubber oxygenase catalytic domain-containing protein</fullName>
    </recommendedName>
</protein>
<dbReference type="InterPro" id="IPR037473">
    <property type="entry name" value="Lcp-like"/>
</dbReference>
<gene>
    <name evidence="3" type="ORF">GCM10010305_38940</name>
</gene>
<dbReference type="PANTHER" id="PTHR37539">
    <property type="entry name" value="SECRETED PROTEIN-RELATED"/>
    <property type="match status" value="1"/>
</dbReference>
<comment type="caution">
    <text evidence="3">The sequence shown here is derived from an EMBL/GenBank/DDBJ whole genome shotgun (WGS) entry which is preliminary data.</text>
</comment>
<dbReference type="RefSeq" id="WP_189979056.1">
    <property type="nucleotide sequence ID" value="NZ_BMUL01000009.1"/>
</dbReference>